<evidence type="ECO:0000256" key="1">
    <source>
        <dbReference type="SAM" id="Phobius"/>
    </source>
</evidence>
<keyword evidence="1" id="KW-0812">Transmembrane</keyword>
<evidence type="ECO:0000313" key="2">
    <source>
        <dbReference type="EMBL" id="KKM76777.1"/>
    </source>
</evidence>
<proteinExistence type="predicted"/>
<organism evidence="2">
    <name type="scientific">marine sediment metagenome</name>
    <dbReference type="NCBI Taxonomy" id="412755"/>
    <lineage>
        <taxon>unclassified sequences</taxon>
        <taxon>metagenomes</taxon>
        <taxon>ecological metagenomes</taxon>
    </lineage>
</organism>
<name>A0A0F9N5V4_9ZZZZ</name>
<accession>A0A0F9N5V4</accession>
<feature type="transmembrane region" description="Helical" evidence="1">
    <location>
        <begin position="99"/>
        <end position="121"/>
    </location>
</feature>
<dbReference type="EMBL" id="LAZR01008751">
    <property type="protein sequence ID" value="KKM76777.1"/>
    <property type="molecule type" value="Genomic_DNA"/>
</dbReference>
<keyword evidence="1" id="KW-0472">Membrane</keyword>
<keyword evidence="1" id="KW-1133">Transmembrane helix</keyword>
<gene>
    <name evidence="2" type="ORF">LCGC14_1376770</name>
</gene>
<dbReference type="AlphaFoldDB" id="A0A0F9N5V4"/>
<reference evidence="2" key="1">
    <citation type="journal article" date="2015" name="Nature">
        <title>Complex archaea that bridge the gap between prokaryotes and eukaryotes.</title>
        <authorList>
            <person name="Spang A."/>
            <person name="Saw J.H."/>
            <person name="Jorgensen S.L."/>
            <person name="Zaremba-Niedzwiedzka K."/>
            <person name="Martijn J."/>
            <person name="Lind A.E."/>
            <person name="van Eijk R."/>
            <person name="Schleper C."/>
            <person name="Guy L."/>
            <person name="Ettema T.J."/>
        </authorList>
    </citation>
    <scope>NUCLEOTIDE SEQUENCE</scope>
</reference>
<sequence>TLPCDNLAGTIANVSKATEWETFLRVWLDVSNQRSIEIAWPPQPNQFPITLAPLSKLIENDQSIAKTLALEISRVESEAKEVSQVLSVRSRAIELERNYAKVFALAYWPFFAVVLLQMKLCRRKAFMFLRK</sequence>
<protein>
    <submittedName>
        <fullName evidence="2">Uncharacterized protein</fullName>
    </submittedName>
</protein>
<comment type="caution">
    <text evidence="2">The sequence shown here is derived from an EMBL/GenBank/DDBJ whole genome shotgun (WGS) entry which is preliminary data.</text>
</comment>
<feature type="non-terminal residue" evidence="2">
    <location>
        <position position="1"/>
    </location>
</feature>